<feature type="transmembrane region" description="Helical" evidence="7">
    <location>
        <begin position="279"/>
        <end position="299"/>
    </location>
</feature>
<accession>A0A223KMV6</accession>
<feature type="transmembrane region" description="Helical" evidence="7">
    <location>
        <begin position="35"/>
        <end position="52"/>
    </location>
</feature>
<feature type="transmembrane region" description="Helical" evidence="7">
    <location>
        <begin position="154"/>
        <end position="176"/>
    </location>
</feature>
<evidence type="ECO:0000256" key="4">
    <source>
        <dbReference type="ARBA" id="ARBA00022692"/>
    </source>
</evidence>
<dbReference type="STRING" id="1314751.GCA_001591425_00128"/>
<dbReference type="KEGG" id="bcoh:BC6307_05785"/>
<dbReference type="Proteomes" id="UP000215224">
    <property type="component" value="Chromosome"/>
</dbReference>
<keyword evidence="9" id="KW-1185">Reference proteome</keyword>
<evidence type="ECO:0000256" key="6">
    <source>
        <dbReference type="ARBA" id="ARBA00023136"/>
    </source>
</evidence>
<gene>
    <name evidence="8" type="ORF">BC6307_05785</name>
</gene>
<dbReference type="Pfam" id="PF03547">
    <property type="entry name" value="Mem_trans"/>
    <property type="match status" value="1"/>
</dbReference>
<evidence type="ECO:0000256" key="3">
    <source>
        <dbReference type="ARBA" id="ARBA00022475"/>
    </source>
</evidence>
<dbReference type="PANTHER" id="PTHR36838:SF3">
    <property type="entry name" value="TRANSPORTER AUXIN EFFLUX CARRIER EC FAMILY"/>
    <property type="match status" value="1"/>
</dbReference>
<keyword evidence="6 7" id="KW-0472">Membrane</keyword>
<evidence type="ECO:0000256" key="5">
    <source>
        <dbReference type="ARBA" id="ARBA00022989"/>
    </source>
</evidence>
<proteinExistence type="predicted"/>
<name>A0A223KMV6_9BACI</name>
<keyword evidence="2" id="KW-0813">Transport</keyword>
<evidence type="ECO:0000256" key="7">
    <source>
        <dbReference type="SAM" id="Phobius"/>
    </source>
</evidence>
<keyword evidence="5 7" id="KW-1133">Transmembrane helix</keyword>
<feature type="transmembrane region" description="Helical" evidence="7">
    <location>
        <begin position="247"/>
        <end position="267"/>
    </location>
</feature>
<feature type="transmembrane region" description="Helical" evidence="7">
    <location>
        <begin position="58"/>
        <end position="80"/>
    </location>
</feature>
<evidence type="ECO:0000256" key="2">
    <source>
        <dbReference type="ARBA" id="ARBA00022448"/>
    </source>
</evidence>
<reference evidence="8 9" key="1">
    <citation type="submission" date="2016-12" db="EMBL/GenBank/DDBJ databases">
        <title>The whole genome sequencing and assembly of Bacillus cohnii DSM 6307T strain.</title>
        <authorList>
            <person name="Lee Y.-J."/>
            <person name="Yi H."/>
            <person name="Bahn Y.-S."/>
            <person name="Kim J.F."/>
            <person name="Lee D.-W."/>
        </authorList>
    </citation>
    <scope>NUCLEOTIDE SEQUENCE [LARGE SCALE GENOMIC DNA]</scope>
    <source>
        <strain evidence="8 9">DSM 6307</strain>
    </source>
</reference>
<dbReference type="RefSeq" id="WP_066410838.1">
    <property type="nucleotide sequence ID" value="NZ_CP018866.1"/>
</dbReference>
<organism evidence="8 9">
    <name type="scientific">Sutcliffiella cohnii</name>
    <dbReference type="NCBI Taxonomy" id="33932"/>
    <lineage>
        <taxon>Bacteria</taxon>
        <taxon>Bacillati</taxon>
        <taxon>Bacillota</taxon>
        <taxon>Bacilli</taxon>
        <taxon>Bacillales</taxon>
        <taxon>Bacillaceae</taxon>
        <taxon>Sutcliffiella</taxon>
    </lineage>
</organism>
<keyword evidence="3" id="KW-1003">Cell membrane</keyword>
<sequence>MNQEFFYIIAIIALGYVLKRLKVIEEKEGQVIAKIIFRITLPALVIVTFNSVKIEPTLMILPVIVLLYGLLLTPLGLLVFKNEERELKGSFMMMASGLNVGLFAFPLVFAIWGMNGLTYFSMFDVGTSLMVFGIAFILGSYFSKEGLSLNPIEILKRLGTSIPLMTYIIASTLNFINIQLPTMVIDVASTISAANVPLSLLLLGIYLNFKIEKQFIKPLIKFLSFKYGTGLLVGLSLFYLLPYDDMFRYTLLIGFLLPVATSSLAFAVEFKYSTEATRLIATTANITIIISIVMLYFFANYI</sequence>
<dbReference type="GO" id="GO:0016020">
    <property type="term" value="C:membrane"/>
    <property type="evidence" value="ECO:0007669"/>
    <property type="project" value="UniProtKB-SubCell"/>
</dbReference>
<dbReference type="EMBL" id="CP018866">
    <property type="protein sequence ID" value="AST90831.1"/>
    <property type="molecule type" value="Genomic_DNA"/>
</dbReference>
<feature type="transmembrane region" description="Helical" evidence="7">
    <location>
        <begin position="6"/>
        <end position="23"/>
    </location>
</feature>
<feature type="transmembrane region" description="Helical" evidence="7">
    <location>
        <begin position="188"/>
        <end position="207"/>
    </location>
</feature>
<feature type="transmembrane region" description="Helical" evidence="7">
    <location>
        <begin position="219"/>
        <end position="241"/>
    </location>
</feature>
<evidence type="ECO:0000313" key="9">
    <source>
        <dbReference type="Proteomes" id="UP000215224"/>
    </source>
</evidence>
<protein>
    <submittedName>
        <fullName evidence="8">Malonate transporter</fullName>
    </submittedName>
</protein>
<feature type="transmembrane region" description="Helical" evidence="7">
    <location>
        <begin position="119"/>
        <end position="142"/>
    </location>
</feature>
<evidence type="ECO:0000313" key="8">
    <source>
        <dbReference type="EMBL" id="AST90831.1"/>
    </source>
</evidence>
<feature type="transmembrane region" description="Helical" evidence="7">
    <location>
        <begin position="92"/>
        <end position="113"/>
    </location>
</feature>
<keyword evidence="4 7" id="KW-0812">Transmembrane</keyword>
<dbReference type="InterPro" id="IPR004776">
    <property type="entry name" value="Mem_transp_PIN-like"/>
</dbReference>
<dbReference type="PANTHER" id="PTHR36838">
    <property type="entry name" value="AUXIN EFFLUX CARRIER FAMILY PROTEIN"/>
    <property type="match status" value="1"/>
</dbReference>
<dbReference type="GO" id="GO:0055085">
    <property type="term" value="P:transmembrane transport"/>
    <property type="evidence" value="ECO:0007669"/>
    <property type="project" value="InterPro"/>
</dbReference>
<comment type="subcellular location">
    <subcellularLocation>
        <location evidence="1">Membrane</location>
        <topology evidence="1">Multi-pass membrane protein</topology>
    </subcellularLocation>
</comment>
<evidence type="ECO:0000256" key="1">
    <source>
        <dbReference type="ARBA" id="ARBA00004141"/>
    </source>
</evidence>
<dbReference type="AlphaFoldDB" id="A0A223KMV6"/>